<comment type="caution">
    <text evidence="1">The sequence shown here is derived from an EMBL/GenBank/DDBJ whole genome shotgun (WGS) entry which is preliminary data.</text>
</comment>
<name>A0A8T2KNM3_ASTMX</name>
<accession>A0A8T2KNM3</accession>
<protein>
    <submittedName>
        <fullName evidence="1">Uncharacterized protein</fullName>
    </submittedName>
</protein>
<dbReference type="EMBL" id="JAICCE010000025">
    <property type="protein sequence ID" value="KAG9260129.1"/>
    <property type="molecule type" value="Genomic_DNA"/>
</dbReference>
<dbReference type="Proteomes" id="UP000752171">
    <property type="component" value="Unassembled WGS sequence"/>
</dbReference>
<organism evidence="1 2">
    <name type="scientific">Astyanax mexicanus</name>
    <name type="common">Blind cave fish</name>
    <name type="synonym">Astyanax fasciatus mexicanus</name>
    <dbReference type="NCBI Taxonomy" id="7994"/>
    <lineage>
        <taxon>Eukaryota</taxon>
        <taxon>Metazoa</taxon>
        <taxon>Chordata</taxon>
        <taxon>Craniata</taxon>
        <taxon>Vertebrata</taxon>
        <taxon>Euteleostomi</taxon>
        <taxon>Actinopterygii</taxon>
        <taxon>Neopterygii</taxon>
        <taxon>Teleostei</taxon>
        <taxon>Ostariophysi</taxon>
        <taxon>Characiformes</taxon>
        <taxon>Characoidei</taxon>
        <taxon>Acestrorhamphidae</taxon>
        <taxon>Acestrorhamphinae</taxon>
        <taxon>Astyanax</taxon>
    </lineage>
</organism>
<proteinExistence type="predicted"/>
<dbReference type="AlphaFoldDB" id="A0A8T2KNM3"/>
<reference evidence="1 2" key="1">
    <citation type="submission" date="2021-07" db="EMBL/GenBank/DDBJ databases">
        <authorList>
            <person name="Imarazene B."/>
            <person name="Zahm M."/>
            <person name="Klopp C."/>
            <person name="Cabau C."/>
            <person name="Beille S."/>
            <person name="Jouanno E."/>
            <person name="Castinel A."/>
            <person name="Lluch J."/>
            <person name="Gil L."/>
            <person name="Kuchtly C."/>
            <person name="Lopez Roques C."/>
            <person name="Donnadieu C."/>
            <person name="Parrinello H."/>
            <person name="Journot L."/>
            <person name="Du K."/>
            <person name="Schartl M."/>
            <person name="Retaux S."/>
            <person name="Guiguen Y."/>
        </authorList>
    </citation>
    <scope>NUCLEOTIDE SEQUENCE [LARGE SCALE GENOMIC DNA]</scope>
    <source>
        <strain evidence="1">Pach_M1</strain>
        <tissue evidence="1">Testis</tissue>
    </source>
</reference>
<gene>
    <name evidence="1" type="ORF">AMEX_G27803</name>
</gene>
<evidence type="ECO:0000313" key="1">
    <source>
        <dbReference type="EMBL" id="KAG9260129.1"/>
    </source>
</evidence>
<sequence>MNCGFGEQLGLTGPKHFRSNNQKMGFMVSSRLLNPNITQNLSNIRRAARITKSERERERLGINTLQCSCETGG</sequence>
<evidence type="ECO:0000313" key="2">
    <source>
        <dbReference type="Proteomes" id="UP000752171"/>
    </source>
</evidence>